<gene>
    <name evidence="5" type="ORF">GBAR_LOCUS16138</name>
</gene>
<feature type="domain" description="NmrA-like" evidence="4">
    <location>
        <begin position="39"/>
        <end position="293"/>
    </location>
</feature>
<dbReference type="InterPro" id="IPR036291">
    <property type="entry name" value="NAD(P)-bd_dom_sf"/>
</dbReference>
<keyword evidence="2" id="KW-0521">NADP</keyword>
<dbReference type="PANTHER" id="PTHR42748:SF18">
    <property type="entry name" value="NMRA-LIKE DOMAIN-CONTAINING PROTEIN"/>
    <property type="match status" value="1"/>
</dbReference>
<dbReference type="AlphaFoldDB" id="A0AA35SGM9"/>
<dbReference type="Gene3D" id="3.40.50.720">
    <property type="entry name" value="NAD(P)-binding Rossmann-like Domain"/>
    <property type="match status" value="1"/>
</dbReference>
<evidence type="ECO:0000256" key="1">
    <source>
        <dbReference type="ARBA" id="ARBA00006328"/>
    </source>
</evidence>
<accession>A0AA35SGM9</accession>
<reference evidence="5" key="1">
    <citation type="submission" date="2023-03" db="EMBL/GenBank/DDBJ databases">
        <authorList>
            <person name="Steffen K."/>
            <person name="Cardenas P."/>
        </authorList>
    </citation>
    <scope>NUCLEOTIDE SEQUENCE</scope>
</reference>
<evidence type="ECO:0000256" key="3">
    <source>
        <dbReference type="ARBA" id="ARBA00040296"/>
    </source>
</evidence>
<evidence type="ECO:0000313" key="5">
    <source>
        <dbReference type="EMBL" id="CAI8028266.1"/>
    </source>
</evidence>
<protein>
    <recommendedName>
        <fullName evidence="3">NmrA-like family domain-containing protein 1</fullName>
    </recommendedName>
</protein>
<dbReference type="Gene3D" id="3.90.25.10">
    <property type="entry name" value="UDP-galactose 4-epimerase, domain 1"/>
    <property type="match status" value="1"/>
</dbReference>
<dbReference type="PANTHER" id="PTHR42748">
    <property type="entry name" value="NITROGEN METABOLITE REPRESSION PROTEIN NMRA FAMILY MEMBER"/>
    <property type="match status" value="1"/>
</dbReference>
<dbReference type="Pfam" id="PF05368">
    <property type="entry name" value="NmrA"/>
    <property type="match status" value="1"/>
</dbReference>
<evidence type="ECO:0000313" key="6">
    <source>
        <dbReference type="Proteomes" id="UP001174909"/>
    </source>
</evidence>
<dbReference type="Proteomes" id="UP001174909">
    <property type="component" value="Unassembled WGS sequence"/>
</dbReference>
<evidence type="ECO:0000256" key="2">
    <source>
        <dbReference type="ARBA" id="ARBA00022857"/>
    </source>
</evidence>
<comment type="caution">
    <text evidence="5">The sequence shown here is derived from an EMBL/GenBank/DDBJ whole genome shotgun (WGS) entry which is preliminary data.</text>
</comment>
<name>A0AA35SGM9_GEOBA</name>
<evidence type="ECO:0000259" key="4">
    <source>
        <dbReference type="Pfam" id="PF05368"/>
    </source>
</evidence>
<keyword evidence="6" id="KW-1185">Reference proteome</keyword>
<dbReference type="InterPro" id="IPR008030">
    <property type="entry name" value="NmrA-like"/>
</dbReference>
<sequence>MSVRLRNDAIYPTGDEATLTASLVLSAAAEPTQSAMSKPVVFVIGATGSVGSATVKTLSAKYADKVEIRTGVRNPKKAGELKSLAGVTVVKAEMGSTELETTLRGVNTLFIVTPGVENRAELAIATATSAKKAGVKYLVVVSVLTADNLDTIFGRQLHKLETEVKALGVAYTILRLPFFVDNAWAFKDTIKGAGAMYNPVDPTKPLSPVVVADVGNAAAAVLADSATHANKTYIIISDRHTYGDMAAAFGEALGKTVTYNRVTYDDAKKAFMGMGFPEWQVHGIMELFKLMDAGDPVISTTDVGDYQKITGETPTSLKTWVAQVKAGFE</sequence>
<comment type="similarity">
    <text evidence="1">Belongs to the NmrA-type oxidoreductase family.</text>
</comment>
<organism evidence="5 6">
    <name type="scientific">Geodia barretti</name>
    <name type="common">Barrett's horny sponge</name>
    <dbReference type="NCBI Taxonomy" id="519541"/>
    <lineage>
        <taxon>Eukaryota</taxon>
        <taxon>Metazoa</taxon>
        <taxon>Porifera</taxon>
        <taxon>Demospongiae</taxon>
        <taxon>Heteroscleromorpha</taxon>
        <taxon>Tetractinellida</taxon>
        <taxon>Astrophorina</taxon>
        <taxon>Geodiidae</taxon>
        <taxon>Geodia</taxon>
    </lineage>
</organism>
<proteinExistence type="inferred from homology"/>
<dbReference type="SUPFAM" id="SSF51735">
    <property type="entry name" value="NAD(P)-binding Rossmann-fold domains"/>
    <property type="match status" value="1"/>
</dbReference>
<dbReference type="EMBL" id="CASHTH010002321">
    <property type="protein sequence ID" value="CAI8028266.1"/>
    <property type="molecule type" value="Genomic_DNA"/>
</dbReference>
<dbReference type="InterPro" id="IPR051164">
    <property type="entry name" value="NmrA-like_oxidored"/>
</dbReference>